<dbReference type="PANTHER" id="PTHR11206">
    <property type="entry name" value="MULTIDRUG RESISTANCE PROTEIN"/>
    <property type="match status" value="1"/>
</dbReference>
<dbReference type="CDD" id="cd13132">
    <property type="entry name" value="MATE_eukaryotic"/>
    <property type="match status" value="1"/>
</dbReference>
<dbReference type="Proteomes" id="UP000006038">
    <property type="component" value="Chromosome 6"/>
</dbReference>
<name>J3MHG7_ORYBR</name>
<dbReference type="GO" id="GO:0015297">
    <property type="term" value="F:antiporter activity"/>
    <property type="evidence" value="ECO:0007669"/>
    <property type="project" value="InterPro"/>
</dbReference>
<evidence type="ECO:0000256" key="6">
    <source>
        <dbReference type="RuleBase" id="RU004914"/>
    </source>
</evidence>
<evidence type="ECO:0000256" key="2">
    <source>
        <dbReference type="ARBA" id="ARBA00010199"/>
    </source>
</evidence>
<evidence type="ECO:0000256" key="5">
    <source>
        <dbReference type="ARBA" id="ARBA00023136"/>
    </source>
</evidence>
<feature type="transmembrane region" description="Helical" evidence="6">
    <location>
        <begin position="477"/>
        <end position="498"/>
    </location>
</feature>
<reference evidence="7" key="1">
    <citation type="journal article" date="2013" name="Nat. Commun.">
        <title>Whole-genome sequencing of Oryza brachyantha reveals mechanisms underlying Oryza genome evolution.</title>
        <authorList>
            <person name="Chen J."/>
            <person name="Huang Q."/>
            <person name="Gao D."/>
            <person name="Wang J."/>
            <person name="Lang Y."/>
            <person name="Liu T."/>
            <person name="Li B."/>
            <person name="Bai Z."/>
            <person name="Luis Goicoechea J."/>
            <person name="Liang C."/>
            <person name="Chen C."/>
            <person name="Zhang W."/>
            <person name="Sun S."/>
            <person name="Liao Y."/>
            <person name="Zhang X."/>
            <person name="Yang L."/>
            <person name="Song C."/>
            <person name="Wang M."/>
            <person name="Shi J."/>
            <person name="Liu G."/>
            <person name="Liu J."/>
            <person name="Zhou H."/>
            <person name="Zhou W."/>
            <person name="Yu Q."/>
            <person name="An N."/>
            <person name="Chen Y."/>
            <person name="Cai Q."/>
            <person name="Wang B."/>
            <person name="Liu B."/>
            <person name="Min J."/>
            <person name="Huang Y."/>
            <person name="Wu H."/>
            <person name="Li Z."/>
            <person name="Zhang Y."/>
            <person name="Yin Y."/>
            <person name="Song W."/>
            <person name="Jiang J."/>
            <person name="Jackson S.A."/>
            <person name="Wing R.A."/>
            <person name="Wang J."/>
            <person name="Chen M."/>
        </authorList>
    </citation>
    <scope>NUCLEOTIDE SEQUENCE [LARGE SCALE GENOMIC DNA]</scope>
    <source>
        <strain evidence="7">cv. IRGC 101232</strain>
    </source>
</reference>
<feature type="transmembrane region" description="Helical" evidence="6">
    <location>
        <begin position="281"/>
        <end position="300"/>
    </location>
</feature>
<sequence>MDAGPYNKAYSIMGREIMQIYGPSRIWAVIWALSNKATMAFLTLDGPIHSQRSTAPAIASTSRGMSGGGEVEAAAAEPLIVPALEPPPDEPAAVGAEVRKQAGLAAPLVACSLLQYSLQVVSVMFAGHLGELSLSGASVASSFANVTGFSVLLGMGSALDTFCGQSYGAKQFDMLGTHAQRAIFVLMIMGVPLAFVLAFSGQILIALGQNPEISSEAGLYALWLIPGLFAYGLLQCLTKFLQTQNIVHPLVVCSAITLVLHILLCWVMVHCFDLGNRGAALSISLSYWFNVILLAIYIKVSEVGRRSWPGWSREALKLKDVNMYLRLAIPSTFMTCLEYWAFEMVVLLAGFLPNPKLETSILSISLNTMWMVYTIPSGLSSAISIRVSNELGAGNPQAAQLSVFVSGIMCLTEGMLVAIITVLVRDIWGYLYSNEDEVVKYVAKMMPILAISDFMDGIQCTLSGAARGCGWQKVCSVINLCAYYTIGLPSAVIFAFVLKIGGKGLWMGIICAMTVQILALVVMLLRTRWNEEAEKARDRVQGSDGRMMLA</sequence>
<feature type="transmembrane region" description="Helical" evidence="6">
    <location>
        <begin position="403"/>
        <end position="425"/>
    </location>
</feature>
<evidence type="ECO:0000256" key="3">
    <source>
        <dbReference type="ARBA" id="ARBA00022692"/>
    </source>
</evidence>
<feature type="transmembrane region" description="Helical" evidence="6">
    <location>
        <begin position="183"/>
        <end position="205"/>
    </location>
</feature>
<dbReference type="InterPro" id="IPR002528">
    <property type="entry name" value="MATE_fam"/>
</dbReference>
<dbReference type="InterPro" id="IPR045069">
    <property type="entry name" value="MATE_euk"/>
</dbReference>
<comment type="similarity">
    <text evidence="2 6">Belongs to the multi antimicrobial extrusion (MATE) (TC 2.A.66.1) family.</text>
</comment>
<dbReference type="Pfam" id="PF01554">
    <property type="entry name" value="MatE"/>
    <property type="match status" value="2"/>
</dbReference>
<protein>
    <recommendedName>
        <fullName evidence="6">Protein DETOXIFICATION</fullName>
    </recommendedName>
    <alternativeName>
        <fullName evidence="6">Multidrug and toxic compound extrusion protein</fullName>
    </alternativeName>
</protein>
<evidence type="ECO:0000313" key="8">
    <source>
        <dbReference type="Proteomes" id="UP000006038"/>
    </source>
</evidence>
<evidence type="ECO:0000256" key="4">
    <source>
        <dbReference type="ARBA" id="ARBA00022989"/>
    </source>
</evidence>
<dbReference type="HOGENOM" id="CLU_012893_1_0_1"/>
<dbReference type="EnsemblPlants" id="OB06G34610.1">
    <property type="protein sequence ID" value="OB06G34610.1"/>
    <property type="gene ID" value="OB06G34610"/>
</dbReference>
<dbReference type="NCBIfam" id="TIGR00797">
    <property type="entry name" value="matE"/>
    <property type="match status" value="1"/>
</dbReference>
<dbReference type="eggNOG" id="KOG1347">
    <property type="taxonomic scope" value="Eukaryota"/>
</dbReference>
<reference evidence="7" key="2">
    <citation type="submission" date="2013-04" db="UniProtKB">
        <authorList>
            <consortium name="EnsemblPlants"/>
        </authorList>
    </citation>
    <scope>IDENTIFICATION</scope>
</reference>
<dbReference type="GO" id="GO:0042910">
    <property type="term" value="F:xenobiotic transmembrane transporter activity"/>
    <property type="evidence" value="ECO:0007669"/>
    <property type="project" value="InterPro"/>
</dbReference>
<organism evidence="7">
    <name type="scientific">Oryza brachyantha</name>
    <name type="common">malo sina</name>
    <dbReference type="NCBI Taxonomy" id="4533"/>
    <lineage>
        <taxon>Eukaryota</taxon>
        <taxon>Viridiplantae</taxon>
        <taxon>Streptophyta</taxon>
        <taxon>Embryophyta</taxon>
        <taxon>Tracheophyta</taxon>
        <taxon>Spermatophyta</taxon>
        <taxon>Magnoliopsida</taxon>
        <taxon>Liliopsida</taxon>
        <taxon>Poales</taxon>
        <taxon>Poaceae</taxon>
        <taxon>BOP clade</taxon>
        <taxon>Oryzoideae</taxon>
        <taxon>Oryzeae</taxon>
        <taxon>Oryzinae</taxon>
        <taxon>Oryza</taxon>
    </lineage>
</organism>
<keyword evidence="5 6" id="KW-0472">Membrane</keyword>
<proteinExistence type="inferred from homology"/>
<dbReference type="GO" id="GO:0016020">
    <property type="term" value="C:membrane"/>
    <property type="evidence" value="ECO:0007669"/>
    <property type="project" value="UniProtKB-SubCell"/>
</dbReference>
<dbReference type="AlphaFoldDB" id="J3MHG7"/>
<feature type="transmembrane region" description="Helical" evidence="6">
    <location>
        <begin position="217"/>
        <end position="234"/>
    </location>
</feature>
<evidence type="ECO:0000313" key="7">
    <source>
        <dbReference type="EnsemblPlants" id="OB06G34610.1"/>
    </source>
</evidence>
<comment type="caution">
    <text evidence="6">Lacks conserved residue(s) required for the propagation of feature annotation.</text>
</comment>
<dbReference type="Gramene" id="OB06G34610.1">
    <property type="protein sequence ID" value="OB06G34610.1"/>
    <property type="gene ID" value="OB06G34610"/>
</dbReference>
<dbReference type="OMA" id="CSVINLC"/>
<keyword evidence="8" id="KW-1185">Reference proteome</keyword>
<feature type="transmembrane region" description="Helical" evidence="6">
    <location>
        <begin position="504"/>
        <end position="525"/>
    </location>
</feature>
<keyword evidence="4 6" id="KW-1133">Transmembrane helix</keyword>
<evidence type="ECO:0000256" key="1">
    <source>
        <dbReference type="ARBA" id="ARBA00004141"/>
    </source>
</evidence>
<feature type="transmembrane region" description="Helical" evidence="6">
    <location>
        <begin position="321"/>
        <end position="341"/>
    </location>
</feature>
<comment type="subcellular location">
    <subcellularLocation>
        <location evidence="1">Membrane</location>
        <topology evidence="1">Multi-pass membrane protein</topology>
    </subcellularLocation>
</comment>
<accession>J3MHG7</accession>
<dbReference type="GO" id="GO:1990961">
    <property type="term" value="P:xenobiotic detoxification by transmembrane export across the plasma membrane"/>
    <property type="evidence" value="ECO:0007669"/>
    <property type="project" value="InterPro"/>
</dbReference>
<keyword evidence="3 6" id="KW-0812">Transmembrane</keyword>
<feature type="transmembrane region" description="Helical" evidence="6">
    <location>
        <begin position="246"/>
        <end position="269"/>
    </location>
</feature>